<comment type="similarity">
    <text evidence="2">Belongs to the peroxidase family. Ascorbate peroxidase subfamily.</text>
</comment>
<comment type="caution">
    <text evidence="17">The sequence shown here is derived from an EMBL/GenBank/DDBJ whole genome shotgun (WGS) entry which is preliminary data.</text>
</comment>
<dbReference type="EMBL" id="JBHFFA010000114">
    <property type="protein sequence ID" value="KAL2603024.1"/>
    <property type="molecule type" value="Genomic_DNA"/>
</dbReference>
<dbReference type="InterPro" id="IPR000823">
    <property type="entry name" value="Peroxidase_pln"/>
</dbReference>
<evidence type="ECO:0000256" key="9">
    <source>
        <dbReference type="PIRSR" id="PIRSR600823-1"/>
    </source>
</evidence>
<dbReference type="PROSITE" id="PS00436">
    <property type="entry name" value="PEROXIDASE_2"/>
    <property type="match status" value="1"/>
</dbReference>
<dbReference type="InterPro" id="IPR019794">
    <property type="entry name" value="Peroxidases_AS"/>
</dbReference>
<feature type="binding site" evidence="11">
    <location>
        <position position="212"/>
    </location>
    <ligand>
        <name>Ca(2+)</name>
        <dbReference type="ChEBI" id="CHEBI:29108"/>
        <label>1</label>
    </ligand>
</feature>
<evidence type="ECO:0000256" key="4">
    <source>
        <dbReference type="ARBA" id="ARBA00022617"/>
    </source>
</evidence>
<evidence type="ECO:0000256" key="8">
    <source>
        <dbReference type="ARBA" id="ARBA00023157"/>
    </source>
</evidence>
<comment type="catalytic activity">
    <reaction evidence="1">
        <text>2 a phenolic donor + H2O2 = 2 a phenolic radical donor + 2 H2O</text>
        <dbReference type="Rhea" id="RHEA:56136"/>
        <dbReference type="ChEBI" id="CHEBI:15377"/>
        <dbReference type="ChEBI" id="CHEBI:16240"/>
        <dbReference type="ChEBI" id="CHEBI:139520"/>
        <dbReference type="ChEBI" id="CHEBI:139521"/>
        <dbReference type="EC" id="1.11.1.7"/>
    </reaction>
</comment>
<keyword evidence="15" id="KW-1133">Transmembrane helix</keyword>
<keyword evidence="5 11" id="KW-0479">Metal-binding</keyword>
<feature type="binding site" evidence="11">
    <location>
        <position position="335"/>
    </location>
    <ligand>
        <name>Ca(2+)</name>
        <dbReference type="ChEBI" id="CHEBI:29108"/>
        <label>2</label>
    </ligand>
</feature>
<evidence type="ECO:0000256" key="12">
    <source>
        <dbReference type="PIRSR" id="PIRSR600823-4"/>
    </source>
</evidence>
<dbReference type="InterPro" id="IPR033905">
    <property type="entry name" value="Secretory_peroxidase"/>
</dbReference>
<keyword evidence="8 13" id="KW-1015">Disulfide bond</keyword>
<feature type="disulfide bond" evidence="13">
    <location>
        <begin position="210"/>
        <end position="215"/>
    </location>
</feature>
<dbReference type="AlphaFoldDB" id="A0ABD1XDX5"/>
<dbReference type="FunFam" id="1.10.520.10:FF:000009">
    <property type="entry name" value="Peroxidase"/>
    <property type="match status" value="1"/>
</dbReference>
<feature type="binding site" evidence="11">
    <location>
        <position position="209"/>
    </location>
    <ligand>
        <name>Ca(2+)</name>
        <dbReference type="ChEBI" id="CHEBI:29108"/>
        <label>1</label>
    </ligand>
</feature>
<evidence type="ECO:0000259" key="16">
    <source>
        <dbReference type="PROSITE" id="PS50873"/>
    </source>
</evidence>
<evidence type="ECO:0000256" key="6">
    <source>
        <dbReference type="ARBA" id="ARBA00023002"/>
    </source>
</evidence>
<evidence type="ECO:0000256" key="14">
    <source>
        <dbReference type="SAM" id="MobiDB-lite"/>
    </source>
</evidence>
<dbReference type="GO" id="GO:0140825">
    <property type="term" value="F:lactoperoxidase activity"/>
    <property type="evidence" value="ECO:0007669"/>
    <property type="project" value="UniProtKB-EC"/>
</dbReference>
<dbReference type="SUPFAM" id="SSF48113">
    <property type="entry name" value="Heme-dependent peroxidases"/>
    <property type="match status" value="1"/>
</dbReference>
<dbReference type="Gene3D" id="1.10.520.10">
    <property type="match status" value="1"/>
</dbReference>
<evidence type="ECO:0000256" key="15">
    <source>
        <dbReference type="SAM" id="Phobius"/>
    </source>
</evidence>
<keyword evidence="3" id="KW-0575">Peroxidase</keyword>
<keyword evidence="7 11" id="KW-0408">Iron</keyword>
<feature type="binding site" evidence="11">
    <location>
        <position position="380"/>
    </location>
    <ligand>
        <name>Ca(2+)</name>
        <dbReference type="ChEBI" id="CHEBI:29108"/>
        <label>2</label>
    </ligand>
</feature>
<evidence type="ECO:0000256" key="11">
    <source>
        <dbReference type="PIRSR" id="PIRSR600823-3"/>
    </source>
</evidence>
<dbReference type="FunFam" id="1.10.420.10:FF:000001">
    <property type="entry name" value="Peroxidase"/>
    <property type="match status" value="1"/>
</dbReference>
<dbReference type="PROSITE" id="PS00435">
    <property type="entry name" value="PEROXIDASE_1"/>
    <property type="match status" value="1"/>
</dbReference>
<feature type="binding site" evidence="10">
    <location>
        <position position="304"/>
    </location>
    <ligand>
        <name>substrate</name>
    </ligand>
</feature>
<dbReference type="PRINTS" id="PR00458">
    <property type="entry name" value="PEROXIDASE"/>
</dbReference>
<evidence type="ECO:0000313" key="17">
    <source>
        <dbReference type="EMBL" id="KAL2603024.1"/>
    </source>
</evidence>
<proteinExistence type="inferred from homology"/>
<comment type="cofactor">
    <cofactor evidence="11">
        <name>heme b</name>
        <dbReference type="ChEBI" id="CHEBI:60344"/>
    </cofactor>
    <text evidence="11">Binds 1 heme b (iron(II)-protoporphyrin IX) group per subunit.</text>
</comment>
<dbReference type="PROSITE" id="PS50873">
    <property type="entry name" value="PEROXIDASE_4"/>
    <property type="match status" value="1"/>
</dbReference>
<evidence type="ECO:0000256" key="13">
    <source>
        <dbReference type="PIRSR" id="PIRSR600823-5"/>
    </source>
</evidence>
<feature type="binding site" evidence="11">
    <location>
        <position position="216"/>
    </location>
    <ligand>
        <name>Ca(2+)</name>
        <dbReference type="ChEBI" id="CHEBI:29108"/>
        <label>1</label>
    </ligand>
</feature>
<keyword evidence="4" id="KW-0349">Heme</keyword>
<dbReference type="Pfam" id="PF00141">
    <property type="entry name" value="peroxidase"/>
    <property type="match status" value="1"/>
</dbReference>
<feature type="active site" description="Proton acceptor" evidence="9">
    <location>
        <position position="208"/>
    </location>
</feature>
<dbReference type="GO" id="GO:0046872">
    <property type="term" value="F:metal ion binding"/>
    <property type="evidence" value="ECO:0007669"/>
    <property type="project" value="UniProtKB-KW"/>
</dbReference>
<feature type="site" description="Transition state stabilizer" evidence="12">
    <location>
        <position position="204"/>
    </location>
</feature>
<dbReference type="CDD" id="cd00693">
    <property type="entry name" value="secretory_peroxidase"/>
    <property type="match status" value="1"/>
</dbReference>
<evidence type="ECO:0000256" key="3">
    <source>
        <dbReference type="ARBA" id="ARBA00022559"/>
    </source>
</evidence>
<dbReference type="InterPro" id="IPR002016">
    <property type="entry name" value="Haem_peroxidase"/>
</dbReference>
<reference evidence="17 18" key="1">
    <citation type="submission" date="2024-09" db="EMBL/GenBank/DDBJ databases">
        <title>Chromosome-scale assembly of Riccia fluitans.</title>
        <authorList>
            <person name="Paukszto L."/>
            <person name="Sawicki J."/>
            <person name="Karawczyk K."/>
            <person name="Piernik-Szablinska J."/>
            <person name="Szczecinska M."/>
            <person name="Mazdziarz M."/>
        </authorList>
    </citation>
    <scope>NUCLEOTIDE SEQUENCE [LARGE SCALE GENOMIC DNA]</scope>
    <source>
        <strain evidence="17">Rf_01</strain>
        <tissue evidence="17">Aerial parts of the thallus</tissue>
    </source>
</reference>
<dbReference type="InterPro" id="IPR019793">
    <property type="entry name" value="Peroxidases_heam-ligand_BS"/>
</dbReference>
<feature type="binding site" evidence="11">
    <location>
        <position position="385"/>
    </location>
    <ligand>
        <name>Ca(2+)</name>
        <dbReference type="ChEBI" id="CHEBI:29108"/>
        <label>2</label>
    </ligand>
</feature>
<dbReference type="PANTHER" id="PTHR31388:SF5">
    <property type="entry name" value="PEROXIDASE"/>
    <property type="match status" value="1"/>
</dbReference>
<accession>A0ABD1XDX5</accession>
<feature type="transmembrane region" description="Helical" evidence="15">
    <location>
        <begin position="20"/>
        <end position="45"/>
    </location>
</feature>
<evidence type="ECO:0000256" key="2">
    <source>
        <dbReference type="ARBA" id="ARBA00006873"/>
    </source>
</evidence>
<dbReference type="Proteomes" id="UP001605036">
    <property type="component" value="Unassembled WGS sequence"/>
</dbReference>
<feature type="binding site" evidence="11">
    <location>
        <position position="214"/>
    </location>
    <ligand>
        <name>Ca(2+)</name>
        <dbReference type="ChEBI" id="CHEBI:29108"/>
        <label>1</label>
    </ligand>
</feature>
<feature type="region of interest" description="Disordered" evidence="14">
    <location>
        <begin position="125"/>
        <end position="147"/>
    </location>
</feature>
<evidence type="ECO:0000256" key="1">
    <source>
        <dbReference type="ARBA" id="ARBA00000189"/>
    </source>
</evidence>
<dbReference type="Gene3D" id="1.10.420.10">
    <property type="entry name" value="Peroxidase, domain 2"/>
    <property type="match status" value="1"/>
</dbReference>
<evidence type="ECO:0000256" key="5">
    <source>
        <dbReference type="ARBA" id="ARBA00022723"/>
    </source>
</evidence>
<keyword evidence="15" id="KW-0472">Membrane</keyword>
<organism evidence="17 18">
    <name type="scientific">Riccia fluitans</name>
    <dbReference type="NCBI Taxonomy" id="41844"/>
    <lineage>
        <taxon>Eukaryota</taxon>
        <taxon>Viridiplantae</taxon>
        <taxon>Streptophyta</taxon>
        <taxon>Embryophyta</taxon>
        <taxon>Marchantiophyta</taxon>
        <taxon>Marchantiopsida</taxon>
        <taxon>Marchantiidae</taxon>
        <taxon>Marchantiales</taxon>
        <taxon>Ricciaceae</taxon>
        <taxon>Riccia</taxon>
    </lineage>
</organism>
<keyword evidence="11" id="KW-0106">Calcium</keyword>
<dbReference type="PRINTS" id="PR00461">
    <property type="entry name" value="PLPEROXIDASE"/>
</dbReference>
<keyword evidence="18" id="KW-1185">Reference proteome</keyword>
<evidence type="ECO:0000256" key="10">
    <source>
        <dbReference type="PIRSR" id="PIRSR600823-2"/>
    </source>
</evidence>
<keyword evidence="6" id="KW-0560">Oxidoreductase</keyword>
<dbReference type="PANTHER" id="PTHR31388">
    <property type="entry name" value="PEROXIDASE 72-RELATED"/>
    <property type="match status" value="1"/>
</dbReference>
<evidence type="ECO:0000313" key="18">
    <source>
        <dbReference type="Proteomes" id="UP001605036"/>
    </source>
</evidence>
<gene>
    <name evidence="17" type="ORF">R1flu_017193</name>
</gene>
<feature type="binding site" evidence="11">
    <location>
        <position position="377"/>
    </location>
    <ligand>
        <name>Ca(2+)</name>
        <dbReference type="ChEBI" id="CHEBI:29108"/>
        <label>2</label>
    </ligand>
</feature>
<feature type="binding site" description="axial binding residue" evidence="11">
    <location>
        <position position="334"/>
    </location>
    <ligand>
        <name>heme b</name>
        <dbReference type="ChEBI" id="CHEBI:60344"/>
    </ligand>
    <ligandPart>
        <name>Fe</name>
        <dbReference type="ChEBI" id="CHEBI:18248"/>
    </ligandPart>
</feature>
<feature type="binding site" evidence="11">
    <location>
        <position position="230"/>
    </location>
    <ligand>
        <name>Ca(2+)</name>
        <dbReference type="ChEBI" id="CHEBI:29108"/>
        <label>1</label>
    </ligand>
</feature>
<protein>
    <recommendedName>
        <fullName evidence="16">Plant heme peroxidase family profile domain-containing protein</fullName>
    </recommendedName>
</protein>
<dbReference type="InterPro" id="IPR010255">
    <property type="entry name" value="Haem_peroxidase_sf"/>
</dbReference>
<feature type="disulfide bond" evidence="13">
    <location>
        <begin position="341"/>
        <end position="367"/>
    </location>
</feature>
<feature type="disulfide bond" evidence="13">
    <location>
        <begin position="263"/>
        <end position="452"/>
    </location>
</feature>
<keyword evidence="15" id="KW-0812">Transmembrane</keyword>
<sequence length="456" mass="49508">MKGYEKGCRSNEGGEKGWLIVYLFELVLQVRFTLYLLLHLFIVLAREKGIDDQSQHSPVPPAGEGAEYDFIGFDWVRRDRSSVLTSEIGGVDVALVDLIEARGGCTVQNVFINYRNKHIGYAEARSELEEASQPSPERRRKKTPETQVNHRAEIDAACAIFISIAVYGGNVYDVKPFLDDQNTVRSAVSNALQSDPRAGAKLLRMFFHDCFVQGCDASVLLDDTATFRGEKTAAPNANSLGGFNVINSVKASLEIACPRTVSCADIVAIAARDGVVLAGGPTWEVEVGRRDSTTASLSEANNLPGPSWTAAQQIRAFQAKGLNTNDLVALSGAHTFGKASCNLFQNRLSSSDPPMDATFRSTLQSSCGTPSATVDLDQGTPVTFDTQYYTNLQMNRGLLTSDQTLASSSQTSRLVNTFTSQSAFFNQFTKSMLKLGRLGVLTGNQGQIRNICGKVN</sequence>
<feature type="domain" description="Plant heme peroxidase family profile" evidence="16">
    <location>
        <begin position="170"/>
        <end position="456"/>
    </location>
</feature>
<feature type="binding site" evidence="11">
    <location>
        <position position="218"/>
    </location>
    <ligand>
        <name>Ca(2+)</name>
        <dbReference type="ChEBI" id="CHEBI:29108"/>
        <label>1</label>
    </ligand>
</feature>
<name>A0ABD1XDX5_9MARC</name>
<comment type="cofactor">
    <cofactor evidence="11">
        <name>Ca(2+)</name>
        <dbReference type="ChEBI" id="CHEBI:29108"/>
    </cofactor>
    <text evidence="11">Binds 2 calcium ions per subunit.</text>
</comment>
<evidence type="ECO:0000256" key="7">
    <source>
        <dbReference type="ARBA" id="ARBA00023004"/>
    </source>
</evidence>